<dbReference type="AlphaFoldDB" id="A0A5E4U862"/>
<evidence type="ECO:0008006" key="4">
    <source>
        <dbReference type="Google" id="ProtNLM"/>
    </source>
</evidence>
<evidence type="ECO:0000256" key="1">
    <source>
        <dbReference type="SAM" id="SignalP"/>
    </source>
</evidence>
<organism evidence="2 3">
    <name type="scientific">Pandoraea communis</name>
    <dbReference type="NCBI Taxonomy" id="2508297"/>
    <lineage>
        <taxon>Bacteria</taxon>
        <taxon>Pseudomonadati</taxon>
        <taxon>Pseudomonadota</taxon>
        <taxon>Betaproteobacteria</taxon>
        <taxon>Burkholderiales</taxon>
        <taxon>Burkholderiaceae</taxon>
        <taxon>Pandoraea</taxon>
    </lineage>
</organism>
<sequence length="181" mass="19650">MIKENMCALAFVALGLLSQASKATAFEAWGFVGGNKKEDVLREAKARGDTLDEKPGGVFIHRRDPNTGALDTYHLVFCTTGLSLVSKSLTFTAANYANEQYALVKQYGSPTVTATDQSITNPAGTWEWREIKSIWQGQAEEIRMILTVPTGDSAKLGLVPGMSIVHSNESGCKPHELSRSE</sequence>
<dbReference type="OrthoDB" id="9135863at2"/>
<dbReference type="EMBL" id="CABPSJ010000002">
    <property type="protein sequence ID" value="VVD96230.1"/>
    <property type="molecule type" value="Genomic_DNA"/>
</dbReference>
<evidence type="ECO:0000313" key="2">
    <source>
        <dbReference type="EMBL" id="VVD96230.1"/>
    </source>
</evidence>
<reference evidence="2 3" key="1">
    <citation type="submission" date="2019-08" db="EMBL/GenBank/DDBJ databases">
        <authorList>
            <person name="Peeters C."/>
        </authorList>
    </citation>
    <scope>NUCLEOTIDE SEQUENCE [LARGE SCALE GENOMIC DNA]</scope>
    <source>
        <strain evidence="2 3">LMG 31110</strain>
    </source>
</reference>
<gene>
    <name evidence="2" type="ORF">PCO31110_01898</name>
</gene>
<evidence type="ECO:0000313" key="3">
    <source>
        <dbReference type="Proteomes" id="UP000337189"/>
    </source>
</evidence>
<name>A0A5E4U862_9BURK</name>
<protein>
    <recommendedName>
        <fullName evidence="4">Lipoprotein</fullName>
    </recommendedName>
</protein>
<keyword evidence="1" id="KW-0732">Signal</keyword>
<dbReference type="RefSeq" id="WP_150690243.1">
    <property type="nucleotide sequence ID" value="NZ_CABPSJ010000002.1"/>
</dbReference>
<dbReference type="Proteomes" id="UP000337189">
    <property type="component" value="Unassembled WGS sequence"/>
</dbReference>
<proteinExistence type="predicted"/>
<accession>A0A5E4U862</accession>
<feature type="chain" id="PRO_5022855774" description="Lipoprotein" evidence="1">
    <location>
        <begin position="26"/>
        <end position="181"/>
    </location>
</feature>
<feature type="signal peptide" evidence="1">
    <location>
        <begin position="1"/>
        <end position="25"/>
    </location>
</feature>